<keyword evidence="5 8" id="KW-0812">Transmembrane</keyword>
<feature type="transmembrane region" description="Helical" evidence="8">
    <location>
        <begin position="318"/>
        <end position="339"/>
    </location>
</feature>
<feature type="transmembrane region" description="Helical" evidence="8">
    <location>
        <begin position="376"/>
        <end position="393"/>
    </location>
</feature>
<reference evidence="9 10" key="1">
    <citation type="submission" date="2022-04" db="EMBL/GenBank/DDBJ databases">
        <title>Hymenobacter sp. isolated from the air.</title>
        <authorList>
            <person name="Won M."/>
            <person name="Lee C.-M."/>
            <person name="Woen H.-Y."/>
            <person name="Kwon S.-W."/>
        </authorList>
    </citation>
    <scope>NUCLEOTIDE SEQUENCE [LARGE SCALE GENOMIC DNA]</scope>
    <source>
        <strain evidence="10">5116 S-27</strain>
    </source>
</reference>
<keyword evidence="4" id="KW-0808">Transferase</keyword>
<keyword evidence="7 8" id="KW-0472">Membrane</keyword>
<sequence>MLVGLFIFKDYGVSWDESIDRVNGMVNAKYMLGQVAPTWVAEQPVFANVPEFYGHPEIDHGVLFHLPLAFVEVLGGGIDSRTYYLLRHFCIFLTFMLGAWSLYNLGRIRFNSWKLGLLASALLVLSPRIFADAFYNGKDLVFMAFFTVAIYTLVRLLQRPTLGRAVLHGLATAAATDMRILGCLLFALSVGMLALEALFGPAEKKYRLLLLRVFLVYCVATCIFTIIGWPFLWEAPFANFAQAFDNMRQYAWAGSLLYLGEVVQGTNLPWHYTPVWIAISTPVTYTLAFVVGALTYVYSLLRGGIIRPLRTVEGRLDLLFSGWFIIPILMVVVLHSVIYDGWRHLYFVYPAMLLLAVRGIHAVWQVSRPHVAAQRLALVLGFLLIAEAGYTLGRMVKSHPHQQVYYSFLSADSAERLFERDYWGLSFRRGLEWLLANDSSDSIAVDCGQFLILLENNLSILKPEDRSRLKISTDRKGYYFAGYRTHPEAYPDTLGNEVYTVKSNGIKLLSVYHRW</sequence>
<evidence type="ECO:0000256" key="8">
    <source>
        <dbReference type="SAM" id="Phobius"/>
    </source>
</evidence>
<keyword evidence="10" id="KW-1185">Reference proteome</keyword>
<gene>
    <name evidence="9" type="ORF">MUN80_23725</name>
</gene>
<keyword evidence="2" id="KW-1003">Cell membrane</keyword>
<evidence type="ECO:0000256" key="1">
    <source>
        <dbReference type="ARBA" id="ARBA00004651"/>
    </source>
</evidence>
<keyword evidence="3" id="KW-0328">Glycosyltransferase</keyword>
<evidence type="ECO:0000256" key="2">
    <source>
        <dbReference type="ARBA" id="ARBA00022475"/>
    </source>
</evidence>
<proteinExistence type="predicted"/>
<evidence type="ECO:0000256" key="3">
    <source>
        <dbReference type="ARBA" id="ARBA00022676"/>
    </source>
</evidence>
<comment type="subcellular location">
    <subcellularLocation>
        <location evidence="1">Cell membrane</location>
        <topology evidence="1">Multi-pass membrane protein</topology>
    </subcellularLocation>
</comment>
<feature type="transmembrane region" description="Helical" evidence="8">
    <location>
        <begin position="178"/>
        <end position="199"/>
    </location>
</feature>
<feature type="transmembrane region" description="Helical" evidence="8">
    <location>
        <begin position="84"/>
        <end position="103"/>
    </location>
</feature>
<accession>A0ABY4F9N6</accession>
<dbReference type="PANTHER" id="PTHR33908:SF11">
    <property type="entry name" value="MEMBRANE PROTEIN"/>
    <property type="match status" value="1"/>
</dbReference>
<name>A0ABY4F9N6_9BACT</name>
<feature type="transmembrane region" description="Helical" evidence="8">
    <location>
        <begin position="115"/>
        <end position="135"/>
    </location>
</feature>
<feature type="transmembrane region" description="Helical" evidence="8">
    <location>
        <begin position="211"/>
        <end position="232"/>
    </location>
</feature>
<feature type="transmembrane region" description="Helical" evidence="8">
    <location>
        <begin position="275"/>
        <end position="298"/>
    </location>
</feature>
<protein>
    <recommendedName>
        <fullName evidence="11">Glycosyltransferase RgtA/B/C/D-like domain-containing protein</fullName>
    </recommendedName>
</protein>
<evidence type="ECO:0000256" key="5">
    <source>
        <dbReference type="ARBA" id="ARBA00022692"/>
    </source>
</evidence>
<dbReference type="InterPro" id="IPR050297">
    <property type="entry name" value="LipidA_mod_glycosyltrf_83"/>
</dbReference>
<keyword evidence="6 8" id="KW-1133">Transmembrane helix</keyword>
<evidence type="ECO:0000256" key="7">
    <source>
        <dbReference type="ARBA" id="ARBA00023136"/>
    </source>
</evidence>
<evidence type="ECO:0000313" key="9">
    <source>
        <dbReference type="EMBL" id="UOQ52742.1"/>
    </source>
</evidence>
<dbReference type="PANTHER" id="PTHR33908">
    <property type="entry name" value="MANNOSYLTRANSFERASE YKCB-RELATED"/>
    <property type="match status" value="1"/>
</dbReference>
<evidence type="ECO:0000313" key="10">
    <source>
        <dbReference type="Proteomes" id="UP000831785"/>
    </source>
</evidence>
<evidence type="ECO:0008006" key="11">
    <source>
        <dbReference type="Google" id="ProtNLM"/>
    </source>
</evidence>
<dbReference type="Proteomes" id="UP000831785">
    <property type="component" value="Chromosome"/>
</dbReference>
<dbReference type="EMBL" id="CP095049">
    <property type="protein sequence ID" value="UOQ52742.1"/>
    <property type="molecule type" value="Genomic_DNA"/>
</dbReference>
<feature type="transmembrane region" description="Helical" evidence="8">
    <location>
        <begin position="345"/>
        <end position="364"/>
    </location>
</feature>
<evidence type="ECO:0000256" key="4">
    <source>
        <dbReference type="ARBA" id="ARBA00022679"/>
    </source>
</evidence>
<organism evidence="9 10">
    <name type="scientific">Hymenobacter cellulosivorans</name>
    <dbReference type="NCBI Taxonomy" id="2932249"/>
    <lineage>
        <taxon>Bacteria</taxon>
        <taxon>Pseudomonadati</taxon>
        <taxon>Bacteroidota</taxon>
        <taxon>Cytophagia</taxon>
        <taxon>Cytophagales</taxon>
        <taxon>Hymenobacteraceae</taxon>
        <taxon>Hymenobacter</taxon>
    </lineage>
</organism>
<feature type="transmembrane region" description="Helical" evidence="8">
    <location>
        <begin position="140"/>
        <end position="158"/>
    </location>
</feature>
<evidence type="ECO:0000256" key="6">
    <source>
        <dbReference type="ARBA" id="ARBA00022989"/>
    </source>
</evidence>
<dbReference type="RefSeq" id="WP_244717018.1">
    <property type="nucleotide sequence ID" value="NZ_CP095049.1"/>
</dbReference>